<dbReference type="OrthoDB" id="5146260at2759"/>
<sequence>MKISVPATAIIVGAICASGFVTVPTHLPNGVYEAQHPREPSAHAIIKRVDGAAARSIGSKRRIDPRSKLLVETLPLPKSGEFCRAENHTMAVADFHEAVNRLFYTPLFWLPRKSVRFAMHNGAVAYLCNLGDWSPGSLIEYMDAMRILDERCPLGEEDAAAGKDVVRAAKLSITAWEQFSGREVAGVPICQWEFGEKGGMKNDLLSKQKDGCRNFVSPGVLTILDAEIKCNDEFMGPGFWEKMRMLFPWYTRPQEAVITDSEE</sequence>
<organism evidence="1 2">
    <name type="scientific">Cordyceps militaris (strain CM01)</name>
    <name type="common">Caterpillar fungus</name>
    <dbReference type="NCBI Taxonomy" id="983644"/>
    <lineage>
        <taxon>Eukaryota</taxon>
        <taxon>Fungi</taxon>
        <taxon>Dikarya</taxon>
        <taxon>Ascomycota</taxon>
        <taxon>Pezizomycotina</taxon>
        <taxon>Sordariomycetes</taxon>
        <taxon>Hypocreomycetidae</taxon>
        <taxon>Hypocreales</taxon>
        <taxon>Cordycipitaceae</taxon>
        <taxon>Cordyceps</taxon>
    </lineage>
</organism>
<name>G3JRU8_CORMM</name>
<evidence type="ECO:0000313" key="2">
    <source>
        <dbReference type="Proteomes" id="UP000001610"/>
    </source>
</evidence>
<dbReference type="RefSeq" id="XP_006673786.1">
    <property type="nucleotide sequence ID" value="XM_006673723.1"/>
</dbReference>
<gene>
    <name evidence="1" type="ORF">CCM_08586</name>
</gene>
<dbReference type="HOGENOM" id="CLU_1065541_0_0_1"/>
<dbReference type="Proteomes" id="UP000001610">
    <property type="component" value="Unassembled WGS sequence"/>
</dbReference>
<dbReference type="GeneID" id="18170592"/>
<dbReference type="InParanoid" id="G3JRU8"/>
<proteinExistence type="predicted"/>
<reference evidence="1 2" key="1">
    <citation type="journal article" date="2011" name="Genome Biol.">
        <title>Genome sequence of the insect pathogenic fungus Cordyceps militaris, a valued traditional Chinese medicine.</title>
        <authorList>
            <person name="Zheng P."/>
            <person name="Xia Y."/>
            <person name="Xiao G."/>
            <person name="Xiong C."/>
            <person name="Hu X."/>
            <person name="Zhang S."/>
            <person name="Zheng H."/>
            <person name="Huang Y."/>
            <person name="Zhou Y."/>
            <person name="Wang S."/>
            <person name="Zhao G.P."/>
            <person name="Liu X."/>
            <person name="St Leger R.J."/>
            <person name="Wang C."/>
        </authorList>
    </citation>
    <scope>NUCLEOTIDE SEQUENCE [LARGE SCALE GENOMIC DNA]</scope>
    <source>
        <strain evidence="1 2">CM01</strain>
    </source>
</reference>
<dbReference type="AlphaFoldDB" id="G3JRU8"/>
<dbReference type="OMA" id="VPICQWE"/>
<accession>G3JRU8</accession>
<dbReference type="STRING" id="983644.G3JRU8"/>
<dbReference type="VEuPathDB" id="FungiDB:CCM_08586"/>
<protein>
    <submittedName>
        <fullName evidence="1">Uncharacterized protein</fullName>
    </submittedName>
</protein>
<keyword evidence="2" id="KW-1185">Reference proteome</keyword>
<evidence type="ECO:0000313" key="1">
    <source>
        <dbReference type="EMBL" id="EGX88541.1"/>
    </source>
</evidence>
<dbReference type="EMBL" id="JH126405">
    <property type="protein sequence ID" value="EGX88541.1"/>
    <property type="molecule type" value="Genomic_DNA"/>
</dbReference>
<dbReference type="KEGG" id="cmt:CCM_08586"/>